<dbReference type="GO" id="GO:0046656">
    <property type="term" value="P:folic acid biosynthetic process"/>
    <property type="evidence" value="ECO:0007669"/>
    <property type="project" value="UniProtKB-KW"/>
</dbReference>
<dbReference type="SUPFAM" id="SSF55620">
    <property type="entry name" value="Tetrahydrobiopterin biosynthesis enzymes-like"/>
    <property type="match status" value="1"/>
</dbReference>
<sequence length="303" mass="33203">MDNLPAYTSTGDTIAIKSLQLPHGIVTPDVWGKAKEQPAVVNITLNLQHGFHSAADADRLDDSTIHYGTLAKKIRSSCTPNQNPGDLSHNIENAIVEMAQKSKGKFIVARSVVAVLLPKASMDGEGIRLNNITHFDESGKSLAVDKFFSIESVKIMTLIGVNSYERSQKQPLITSISLHLRPEAETTDSTQTTSLFNLEKLLIIQQTSFETLETLADFTISELRKEMLDSVLPGTKVHLRIEKPRAIAWAEAPVVEIVREVPMTKSERVTEMLSSASGNALELAAGRDGEQTQRLSILKPYSG</sequence>
<gene>
    <name evidence="3" type="ORF">DOTSEDRAFT_126479</name>
</gene>
<dbReference type="OMA" id="PCLIGVN"/>
<evidence type="ECO:0000313" key="3">
    <source>
        <dbReference type="EMBL" id="EME46754.1"/>
    </source>
</evidence>
<dbReference type="Proteomes" id="UP000016933">
    <property type="component" value="Unassembled WGS sequence"/>
</dbReference>
<dbReference type="eggNOG" id="KOG2544">
    <property type="taxonomic scope" value="Eukaryota"/>
</dbReference>
<dbReference type="GO" id="GO:0004150">
    <property type="term" value="F:dihydroneopterin aldolase activity"/>
    <property type="evidence" value="ECO:0007669"/>
    <property type="project" value="InterPro"/>
</dbReference>
<dbReference type="OrthoDB" id="5425486at2759"/>
<dbReference type="HOGENOM" id="CLU_062068_0_0_1"/>
<dbReference type="SMART" id="SM00905">
    <property type="entry name" value="FolB"/>
    <property type="match status" value="1"/>
</dbReference>
<dbReference type="Gene3D" id="3.30.1130.10">
    <property type="match status" value="2"/>
</dbReference>
<dbReference type="STRING" id="675120.N1PX14"/>
<reference evidence="3 4" key="2">
    <citation type="journal article" date="2012" name="PLoS Pathog.">
        <title>Diverse lifestyles and strategies of plant pathogenesis encoded in the genomes of eighteen Dothideomycetes fungi.</title>
        <authorList>
            <person name="Ohm R.A."/>
            <person name="Feau N."/>
            <person name="Henrissat B."/>
            <person name="Schoch C.L."/>
            <person name="Horwitz B.A."/>
            <person name="Barry K.W."/>
            <person name="Condon B.J."/>
            <person name="Copeland A.C."/>
            <person name="Dhillon B."/>
            <person name="Glaser F."/>
            <person name="Hesse C.N."/>
            <person name="Kosti I."/>
            <person name="LaButti K."/>
            <person name="Lindquist E.A."/>
            <person name="Lucas S."/>
            <person name="Salamov A.A."/>
            <person name="Bradshaw R.E."/>
            <person name="Ciuffetti L."/>
            <person name="Hamelin R.C."/>
            <person name="Kema G.H.J."/>
            <person name="Lawrence C."/>
            <person name="Scott J.A."/>
            <person name="Spatafora J.W."/>
            <person name="Turgeon B.G."/>
            <person name="de Wit P.J.G.M."/>
            <person name="Zhong S."/>
            <person name="Goodwin S.B."/>
            <person name="Grigoriev I.V."/>
        </authorList>
    </citation>
    <scope>NUCLEOTIDE SEQUENCE [LARGE SCALE GENOMIC DNA]</scope>
    <source>
        <strain evidence="4">NZE10 / CBS 128990</strain>
    </source>
</reference>
<keyword evidence="1" id="KW-0289">Folate biosynthesis</keyword>
<feature type="domain" description="Dihydroneopterin aldolase/epimerase" evidence="2">
    <location>
        <begin position="148"/>
        <end position="259"/>
    </location>
</feature>
<evidence type="ECO:0000313" key="4">
    <source>
        <dbReference type="Proteomes" id="UP000016933"/>
    </source>
</evidence>
<name>N1PX14_DOTSN</name>
<dbReference type="EMBL" id="KB446537">
    <property type="protein sequence ID" value="EME46754.1"/>
    <property type="molecule type" value="Genomic_DNA"/>
</dbReference>
<dbReference type="InterPro" id="IPR006157">
    <property type="entry name" value="FolB_dom"/>
</dbReference>
<proteinExistence type="predicted"/>
<keyword evidence="4" id="KW-1185">Reference proteome</keyword>
<reference evidence="4" key="1">
    <citation type="journal article" date="2012" name="PLoS Genet.">
        <title>The genomes of the fungal plant pathogens Cladosporium fulvum and Dothistroma septosporum reveal adaptation to different hosts and lifestyles but also signatures of common ancestry.</title>
        <authorList>
            <person name="de Wit P.J.G.M."/>
            <person name="van der Burgt A."/>
            <person name="Oekmen B."/>
            <person name="Stergiopoulos I."/>
            <person name="Abd-Elsalam K.A."/>
            <person name="Aerts A.L."/>
            <person name="Bahkali A.H."/>
            <person name="Beenen H.G."/>
            <person name="Chettri P."/>
            <person name="Cox M.P."/>
            <person name="Datema E."/>
            <person name="de Vries R.P."/>
            <person name="Dhillon B."/>
            <person name="Ganley A.R."/>
            <person name="Griffiths S.A."/>
            <person name="Guo Y."/>
            <person name="Hamelin R.C."/>
            <person name="Henrissat B."/>
            <person name="Kabir M.S."/>
            <person name="Jashni M.K."/>
            <person name="Kema G."/>
            <person name="Klaubauf S."/>
            <person name="Lapidus A."/>
            <person name="Levasseur A."/>
            <person name="Lindquist E."/>
            <person name="Mehrabi R."/>
            <person name="Ohm R.A."/>
            <person name="Owen T.J."/>
            <person name="Salamov A."/>
            <person name="Schwelm A."/>
            <person name="Schijlen E."/>
            <person name="Sun H."/>
            <person name="van den Burg H.A."/>
            <person name="van Ham R.C.H.J."/>
            <person name="Zhang S."/>
            <person name="Goodwin S.B."/>
            <person name="Grigoriev I.V."/>
            <person name="Collemare J."/>
            <person name="Bradshaw R.E."/>
        </authorList>
    </citation>
    <scope>NUCLEOTIDE SEQUENCE [LARGE SCALE GENOMIC DNA]</scope>
    <source>
        <strain evidence="4">NZE10 / CBS 128990</strain>
    </source>
</reference>
<accession>N1PX14</accession>
<dbReference type="InterPro" id="IPR043133">
    <property type="entry name" value="GTP-CH-I_C/QueF"/>
</dbReference>
<evidence type="ECO:0000256" key="1">
    <source>
        <dbReference type="ARBA" id="ARBA00022909"/>
    </source>
</evidence>
<organism evidence="3 4">
    <name type="scientific">Dothistroma septosporum (strain NZE10 / CBS 128990)</name>
    <name type="common">Red band needle blight fungus</name>
    <name type="synonym">Mycosphaerella pini</name>
    <dbReference type="NCBI Taxonomy" id="675120"/>
    <lineage>
        <taxon>Eukaryota</taxon>
        <taxon>Fungi</taxon>
        <taxon>Dikarya</taxon>
        <taxon>Ascomycota</taxon>
        <taxon>Pezizomycotina</taxon>
        <taxon>Dothideomycetes</taxon>
        <taxon>Dothideomycetidae</taxon>
        <taxon>Mycosphaerellales</taxon>
        <taxon>Mycosphaerellaceae</taxon>
        <taxon>Dothistroma</taxon>
    </lineage>
</organism>
<dbReference type="AlphaFoldDB" id="N1PX14"/>
<dbReference type="Pfam" id="PF02152">
    <property type="entry name" value="FolB"/>
    <property type="match status" value="1"/>
</dbReference>
<protein>
    <recommendedName>
        <fullName evidence="2">Dihydroneopterin aldolase/epimerase domain-containing protein</fullName>
    </recommendedName>
</protein>
<evidence type="ECO:0000259" key="2">
    <source>
        <dbReference type="SMART" id="SM00905"/>
    </source>
</evidence>